<evidence type="ECO:0000256" key="3">
    <source>
        <dbReference type="ARBA" id="ARBA00022723"/>
    </source>
</evidence>
<feature type="region of interest" description="Disordered" evidence="6">
    <location>
        <begin position="218"/>
        <end position="242"/>
    </location>
</feature>
<keyword evidence="5" id="KW-0106">Calcium</keyword>
<dbReference type="AlphaFoldDB" id="A0AAW1PPX3"/>
<keyword evidence="2" id="KW-0963">Cytoplasm</keyword>
<organism evidence="8 9">
    <name type="scientific">[Myrmecia] bisecta</name>
    <dbReference type="NCBI Taxonomy" id="41462"/>
    <lineage>
        <taxon>Eukaryota</taxon>
        <taxon>Viridiplantae</taxon>
        <taxon>Chlorophyta</taxon>
        <taxon>core chlorophytes</taxon>
        <taxon>Trebouxiophyceae</taxon>
        <taxon>Trebouxiales</taxon>
        <taxon>Trebouxiaceae</taxon>
        <taxon>Myrmecia</taxon>
    </lineage>
</organism>
<evidence type="ECO:0000259" key="7">
    <source>
        <dbReference type="PROSITE" id="PS50222"/>
    </source>
</evidence>
<dbReference type="SUPFAM" id="SSF47473">
    <property type="entry name" value="EF-hand"/>
    <property type="match status" value="1"/>
</dbReference>
<feature type="domain" description="EF-hand" evidence="7">
    <location>
        <begin position="95"/>
        <end position="130"/>
    </location>
</feature>
<dbReference type="GO" id="GO:0043226">
    <property type="term" value="C:organelle"/>
    <property type="evidence" value="ECO:0007669"/>
    <property type="project" value="UniProtKB-ARBA"/>
</dbReference>
<evidence type="ECO:0000256" key="4">
    <source>
        <dbReference type="ARBA" id="ARBA00022737"/>
    </source>
</evidence>
<feature type="domain" description="EF-hand" evidence="7">
    <location>
        <begin position="59"/>
        <end position="94"/>
    </location>
</feature>
<dbReference type="PANTHER" id="PTHR46212">
    <property type="entry name" value="PEFLIN"/>
    <property type="match status" value="1"/>
</dbReference>
<evidence type="ECO:0000256" key="1">
    <source>
        <dbReference type="ARBA" id="ARBA00004496"/>
    </source>
</evidence>
<feature type="compositionally biased region" description="Low complexity" evidence="6">
    <location>
        <begin position="15"/>
        <end position="26"/>
    </location>
</feature>
<dbReference type="InterPro" id="IPR002048">
    <property type="entry name" value="EF_hand_dom"/>
</dbReference>
<feature type="region of interest" description="Disordered" evidence="6">
    <location>
        <begin position="1"/>
        <end position="28"/>
    </location>
</feature>
<dbReference type="Proteomes" id="UP001489004">
    <property type="component" value="Unassembled WGS sequence"/>
</dbReference>
<dbReference type="GO" id="GO:0048306">
    <property type="term" value="F:calcium-dependent protein binding"/>
    <property type="evidence" value="ECO:0007669"/>
    <property type="project" value="UniProtKB-ARBA"/>
</dbReference>
<gene>
    <name evidence="8" type="ORF">WJX72_010716</name>
</gene>
<feature type="region of interest" description="Disordered" evidence="6">
    <location>
        <begin position="281"/>
        <end position="304"/>
    </location>
</feature>
<evidence type="ECO:0000313" key="9">
    <source>
        <dbReference type="Proteomes" id="UP001489004"/>
    </source>
</evidence>
<proteinExistence type="predicted"/>
<evidence type="ECO:0000313" key="8">
    <source>
        <dbReference type="EMBL" id="KAK9811815.1"/>
    </source>
</evidence>
<dbReference type="GO" id="GO:0005509">
    <property type="term" value="F:calcium ion binding"/>
    <property type="evidence" value="ECO:0007669"/>
    <property type="project" value="InterPro"/>
</dbReference>
<name>A0AAW1PPX3_9CHLO</name>
<protein>
    <recommendedName>
        <fullName evidence="7">EF-hand domain-containing protein</fullName>
    </recommendedName>
</protein>
<evidence type="ECO:0000256" key="6">
    <source>
        <dbReference type="SAM" id="MobiDB-lite"/>
    </source>
</evidence>
<keyword evidence="3" id="KW-0479">Metal-binding</keyword>
<dbReference type="PROSITE" id="PS00018">
    <property type="entry name" value="EF_HAND_1"/>
    <property type="match status" value="2"/>
</dbReference>
<dbReference type="InterPro" id="IPR051426">
    <property type="entry name" value="Peflin/Sorcin_CaBP"/>
</dbReference>
<dbReference type="PANTHER" id="PTHR46212:SF3">
    <property type="entry name" value="GH27120P"/>
    <property type="match status" value="1"/>
</dbReference>
<keyword evidence="4" id="KW-0677">Repeat</keyword>
<dbReference type="InterPro" id="IPR018247">
    <property type="entry name" value="EF_Hand_1_Ca_BS"/>
</dbReference>
<evidence type="ECO:0000256" key="5">
    <source>
        <dbReference type="ARBA" id="ARBA00022837"/>
    </source>
</evidence>
<dbReference type="CDD" id="cd00051">
    <property type="entry name" value="EFh"/>
    <property type="match status" value="1"/>
</dbReference>
<reference evidence="8 9" key="1">
    <citation type="journal article" date="2024" name="Nat. Commun.">
        <title>Phylogenomics reveals the evolutionary origins of lichenization in chlorophyte algae.</title>
        <authorList>
            <person name="Puginier C."/>
            <person name="Libourel C."/>
            <person name="Otte J."/>
            <person name="Skaloud P."/>
            <person name="Haon M."/>
            <person name="Grisel S."/>
            <person name="Petersen M."/>
            <person name="Berrin J.G."/>
            <person name="Delaux P.M."/>
            <person name="Dal Grande F."/>
            <person name="Keller J."/>
        </authorList>
    </citation>
    <scope>NUCLEOTIDE SEQUENCE [LARGE SCALE GENOMIC DNA]</scope>
    <source>
        <strain evidence="8 9">SAG 2043</strain>
    </source>
</reference>
<dbReference type="SMART" id="SM00054">
    <property type="entry name" value="EFh"/>
    <property type="match status" value="2"/>
</dbReference>
<feature type="compositionally biased region" description="Polar residues" evidence="6">
    <location>
        <begin position="218"/>
        <end position="237"/>
    </location>
</feature>
<dbReference type="Gene3D" id="1.10.238.10">
    <property type="entry name" value="EF-hand"/>
    <property type="match status" value="1"/>
</dbReference>
<sequence length="477" mass="52129">MAGRALFTRGPEEPPSFSARPAPRSSHATLDKVDSALAITVAIWLRKHGRTMKPKLSEQQKRQLKMCFSMMDEDGSGAIDAGELGNAFKLLGIAASPQEIKDMLDKVDADGSGEVEYPEFVEIMTNTLNSMAETSADQNLHASPRHGRAFRNPQAARNAQASLPFEVTATAYRRKKLIEALKEGNKDLIDSMAQSQDDLRSADAAADAAAAANIERLQNSRMTQDAGSPSRHVTGSRRSTERVSRASWMDAELFNVEERRVMEDIMRQEVRREQAAALMEARSGRSSPLSPSMPFLQPRLDTSRQSTSPYMRMRINGMTPDELRRSAPSPVLRNLRARIPDSPSHQLLMAEQVVRIPNAALSVGRPGSITPFINTLPSPNLTRQPPRSILLGRVGGARTDSPLQQAYHRPAAHLAALDALDSTQKGGSPPRRPASETAMAPIQTSPYLLTRQGTGRIPGKSTGITLSLPCFTRQVIS</sequence>
<dbReference type="Pfam" id="PF13499">
    <property type="entry name" value="EF-hand_7"/>
    <property type="match status" value="1"/>
</dbReference>
<feature type="region of interest" description="Disordered" evidence="6">
    <location>
        <begin position="421"/>
        <end position="445"/>
    </location>
</feature>
<dbReference type="EMBL" id="JALJOR010000009">
    <property type="protein sequence ID" value="KAK9811815.1"/>
    <property type="molecule type" value="Genomic_DNA"/>
</dbReference>
<dbReference type="InterPro" id="IPR011992">
    <property type="entry name" value="EF-hand-dom_pair"/>
</dbReference>
<accession>A0AAW1PPX3</accession>
<dbReference type="FunFam" id="1.10.238.10:FF:000178">
    <property type="entry name" value="Calmodulin-2 A"/>
    <property type="match status" value="1"/>
</dbReference>
<comment type="caution">
    <text evidence="8">The sequence shown here is derived from an EMBL/GenBank/DDBJ whole genome shotgun (WGS) entry which is preliminary data.</text>
</comment>
<evidence type="ECO:0000256" key="2">
    <source>
        <dbReference type="ARBA" id="ARBA00022490"/>
    </source>
</evidence>
<dbReference type="GO" id="GO:0005737">
    <property type="term" value="C:cytoplasm"/>
    <property type="evidence" value="ECO:0007669"/>
    <property type="project" value="UniProtKB-SubCell"/>
</dbReference>
<keyword evidence="9" id="KW-1185">Reference proteome</keyword>
<dbReference type="PROSITE" id="PS50222">
    <property type="entry name" value="EF_HAND_2"/>
    <property type="match status" value="2"/>
</dbReference>
<comment type="subcellular location">
    <subcellularLocation>
        <location evidence="1">Cytoplasm</location>
    </subcellularLocation>
</comment>